<evidence type="ECO:0000313" key="1">
    <source>
        <dbReference type="EMBL" id="PSB42784.1"/>
    </source>
</evidence>
<gene>
    <name evidence="1" type="ORF">C7B77_26530</name>
</gene>
<dbReference type="Proteomes" id="UP000238937">
    <property type="component" value="Unassembled WGS sequence"/>
</dbReference>
<sequence>MTHLSKFLWVSASPSLKYFHRRLLNHLSQVVKVELWEYKQTLDESSSIDEAVKLLHDYISDFSEPVHLMGHGIGGTVALVYARLYPLQVASLTLLSVAVRPGINWHSYYYDRLWSSPHSRSHVLKSISTELFPDTSARHVCDLVERMERDLVESPSSHSLLQSAILPAGGVDMPLMICACQSDPVIKSSASSKWINYFKPVDEIWRVSTGGHFFHHIHSELVSYRVQNFWQKLEPAIAFHQPMKVEFN</sequence>
<dbReference type="RefSeq" id="WP_106312073.1">
    <property type="nucleotide sequence ID" value="NZ_PVWO01000572.1"/>
</dbReference>
<comment type="caution">
    <text evidence="1">The sequence shown here is derived from an EMBL/GenBank/DDBJ whole genome shotgun (WGS) entry which is preliminary data.</text>
</comment>
<dbReference type="AlphaFoldDB" id="A0A2T1FCV6"/>
<dbReference type="GO" id="GO:0016787">
    <property type="term" value="F:hydrolase activity"/>
    <property type="evidence" value="ECO:0007669"/>
    <property type="project" value="UniProtKB-KW"/>
</dbReference>
<reference evidence="1 2" key="1">
    <citation type="submission" date="2018-03" db="EMBL/GenBank/DDBJ databases">
        <title>The ancient ancestry and fast evolution of plastids.</title>
        <authorList>
            <person name="Moore K.R."/>
            <person name="Magnabosco C."/>
            <person name="Momper L."/>
            <person name="Gold D.A."/>
            <person name="Bosak T."/>
            <person name="Fournier G.P."/>
        </authorList>
    </citation>
    <scope>NUCLEOTIDE SEQUENCE [LARGE SCALE GENOMIC DNA]</scope>
    <source>
        <strain evidence="1 2">CCALA 037</strain>
    </source>
</reference>
<dbReference type="EMBL" id="PVWO01000572">
    <property type="protein sequence ID" value="PSB42784.1"/>
    <property type="molecule type" value="Genomic_DNA"/>
</dbReference>
<dbReference type="OrthoDB" id="464067at2"/>
<protein>
    <submittedName>
        <fullName evidence="1">Alpha/beta hydrolase</fullName>
    </submittedName>
</protein>
<evidence type="ECO:0000313" key="2">
    <source>
        <dbReference type="Proteomes" id="UP000238937"/>
    </source>
</evidence>
<name>A0A2T1FCV6_9CYAN</name>
<keyword evidence="1" id="KW-0378">Hydrolase</keyword>
<organism evidence="1 2">
    <name type="scientific">Chamaesiphon polymorphus CCALA 037</name>
    <dbReference type="NCBI Taxonomy" id="2107692"/>
    <lineage>
        <taxon>Bacteria</taxon>
        <taxon>Bacillati</taxon>
        <taxon>Cyanobacteriota</taxon>
        <taxon>Cyanophyceae</taxon>
        <taxon>Gomontiellales</taxon>
        <taxon>Chamaesiphonaceae</taxon>
        <taxon>Chamaesiphon</taxon>
    </lineage>
</organism>
<proteinExistence type="predicted"/>
<dbReference type="SUPFAM" id="SSF53474">
    <property type="entry name" value="alpha/beta-Hydrolases"/>
    <property type="match status" value="1"/>
</dbReference>
<keyword evidence="2" id="KW-1185">Reference proteome</keyword>
<dbReference type="InterPro" id="IPR029058">
    <property type="entry name" value="AB_hydrolase_fold"/>
</dbReference>
<dbReference type="Gene3D" id="3.40.50.1820">
    <property type="entry name" value="alpha/beta hydrolase"/>
    <property type="match status" value="1"/>
</dbReference>
<accession>A0A2T1FCV6</accession>